<gene>
    <name evidence="3" type="ORF">Pla123a_09530</name>
</gene>
<feature type="region of interest" description="Disordered" evidence="1">
    <location>
        <begin position="141"/>
        <end position="167"/>
    </location>
</feature>
<dbReference type="AlphaFoldDB" id="A0A5C5YU00"/>
<keyword evidence="2" id="KW-1133">Transmembrane helix</keyword>
<protein>
    <recommendedName>
        <fullName evidence="5">HAMP domain-containing protein</fullName>
    </recommendedName>
</protein>
<comment type="caution">
    <text evidence="3">The sequence shown here is derived from an EMBL/GenBank/DDBJ whole genome shotgun (WGS) entry which is preliminary data.</text>
</comment>
<feature type="compositionally biased region" description="Low complexity" evidence="1">
    <location>
        <begin position="141"/>
        <end position="159"/>
    </location>
</feature>
<dbReference type="OrthoDB" id="281380at2"/>
<evidence type="ECO:0000313" key="3">
    <source>
        <dbReference type="EMBL" id="TWT78163.1"/>
    </source>
</evidence>
<evidence type="ECO:0000256" key="2">
    <source>
        <dbReference type="SAM" id="Phobius"/>
    </source>
</evidence>
<dbReference type="Proteomes" id="UP000318478">
    <property type="component" value="Unassembled WGS sequence"/>
</dbReference>
<name>A0A5C5YU00_9BACT</name>
<organism evidence="3 4">
    <name type="scientific">Posidoniimonas polymericola</name>
    <dbReference type="NCBI Taxonomy" id="2528002"/>
    <lineage>
        <taxon>Bacteria</taxon>
        <taxon>Pseudomonadati</taxon>
        <taxon>Planctomycetota</taxon>
        <taxon>Planctomycetia</taxon>
        <taxon>Pirellulales</taxon>
        <taxon>Lacipirellulaceae</taxon>
        <taxon>Posidoniimonas</taxon>
    </lineage>
</organism>
<feature type="transmembrane region" description="Helical" evidence="2">
    <location>
        <begin position="59"/>
        <end position="83"/>
    </location>
</feature>
<dbReference type="EMBL" id="SJPO01000002">
    <property type="protein sequence ID" value="TWT78163.1"/>
    <property type="molecule type" value="Genomic_DNA"/>
</dbReference>
<feature type="transmembrane region" description="Helical" evidence="2">
    <location>
        <begin position="27"/>
        <end position="47"/>
    </location>
</feature>
<keyword evidence="2" id="KW-0812">Transmembrane</keyword>
<accession>A0A5C5YU00</accession>
<keyword evidence="2" id="KW-0472">Membrane</keyword>
<keyword evidence="4" id="KW-1185">Reference proteome</keyword>
<dbReference type="RefSeq" id="WP_146584408.1">
    <property type="nucleotide sequence ID" value="NZ_SJPO01000002.1"/>
</dbReference>
<reference evidence="3 4" key="1">
    <citation type="submission" date="2019-02" db="EMBL/GenBank/DDBJ databases">
        <title>Deep-cultivation of Planctomycetes and their phenomic and genomic characterization uncovers novel biology.</title>
        <authorList>
            <person name="Wiegand S."/>
            <person name="Jogler M."/>
            <person name="Boedeker C."/>
            <person name="Pinto D."/>
            <person name="Vollmers J."/>
            <person name="Rivas-Marin E."/>
            <person name="Kohn T."/>
            <person name="Peeters S.H."/>
            <person name="Heuer A."/>
            <person name="Rast P."/>
            <person name="Oberbeckmann S."/>
            <person name="Bunk B."/>
            <person name="Jeske O."/>
            <person name="Meyerdierks A."/>
            <person name="Storesund J.E."/>
            <person name="Kallscheuer N."/>
            <person name="Luecker S."/>
            <person name="Lage O.M."/>
            <person name="Pohl T."/>
            <person name="Merkel B.J."/>
            <person name="Hornburger P."/>
            <person name="Mueller R.-W."/>
            <person name="Bruemmer F."/>
            <person name="Labrenz M."/>
            <person name="Spormann A.M."/>
            <person name="Op Den Camp H."/>
            <person name="Overmann J."/>
            <person name="Amann R."/>
            <person name="Jetten M.S.M."/>
            <person name="Mascher T."/>
            <person name="Medema M.H."/>
            <person name="Devos D.P."/>
            <person name="Kaster A.-K."/>
            <person name="Ovreas L."/>
            <person name="Rohde M."/>
            <person name="Galperin M.Y."/>
            <person name="Jogler C."/>
        </authorList>
    </citation>
    <scope>NUCLEOTIDE SEQUENCE [LARGE SCALE GENOMIC DNA]</scope>
    <source>
        <strain evidence="3 4">Pla123a</strain>
    </source>
</reference>
<evidence type="ECO:0000256" key="1">
    <source>
        <dbReference type="SAM" id="MobiDB-lite"/>
    </source>
</evidence>
<proteinExistence type="predicted"/>
<sequence>MQDTKRRSKKFIDKAVQGALMLRVARYWALSLCLVAGLTAVGWLFVWPGIPSVVGNWDAVAPLAQVLLVGLAVTIGLMPVVLFDLAKMSNRFVGPVYRMQRCLNDLADGKPVRPVKFRDEDYWHDLAAAFNRVLAAQQQQPAAPTKAEATAEPSEAAATHAEELQAV</sequence>
<evidence type="ECO:0008006" key="5">
    <source>
        <dbReference type="Google" id="ProtNLM"/>
    </source>
</evidence>
<evidence type="ECO:0000313" key="4">
    <source>
        <dbReference type="Proteomes" id="UP000318478"/>
    </source>
</evidence>